<gene>
    <name evidence="2" type="ORF">PENTCL1PPCAC_8054</name>
</gene>
<keyword evidence="3" id="KW-1185">Reference proteome</keyword>
<dbReference type="Proteomes" id="UP001432027">
    <property type="component" value="Unassembled WGS sequence"/>
</dbReference>
<feature type="non-terminal residue" evidence="2">
    <location>
        <position position="1"/>
    </location>
</feature>
<proteinExistence type="predicted"/>
<evidence type="ECO:0008006" key="4">
    <source>
        <dbReference type="Google" id="ProtNLM"/>
    </source>
</evidence>
<evidence type="ECO:0000256" key="1">
    <source>
        <dbReference type="SAM" id="Coils"/>
    </source>
</evidence>
<comment type="caution">
    <text evidence="2">The sequence shown here is derived from an EMBL/GenBank/DDBJ whole genome shotgun (WGS) entry which is preliminary data.</text>
</comment>
<reference evidence="2" key="1">
    <citation type="submission" date="2023-10" db="EMBL/GenBank/DDBJ databases">
        <title>Genome assembly of Pristionchus species.</title>
        <authorList>
            <person name="Yoshida K."/>
            <person name="Sommer R.J."/>
        </authorList>
    </citation>
    <scope>NUCLEOTIDE SEQUENCE</scope>
    <source>
        <strain evidence="2">RS0144</strain>
    </source>
</reference>
<sequence length="663" mass="76816">AMEFLDDNVLGERLAPKIRETTVIIETPQGGYSREEMQIFADSKPPIDLSSFLFFDSIEFHDLDPMIEYSREEMISLRNYTVPCHSPLIPGFATEQRLQEELDAMGEIFQNLHNTTYRDFHYGVYENVQQIADEGIYSTETMKHLENLTDYTWQRDWVVEKDSLAVMNHCFPDKRRRRRKVKSADYWIWHNVNGQQSFAVFFGFFPFYLPHFDAAAFISAARPDSLVPVYLTSQLYQEHLMLREKYESEPYRVEQEEEQRRKMIVEYQKMIRFPLTDEHSLVYYEDAERNALECTLEQAQSWLQAWFFTSEMKFVVAPRGEEVRGKEWTVFSLNDLIDRNGKSMPFLFSNSTHSERMNEVEEINQMRQELHELAERRSKLEEQLQQIQSRSSSVQQGIQRLAEKFPALATRSAQTHATMGPAVKVEISEPSHPQFVPKSGVDPFAVLRMISLQSNTRKITGDAEIIDRFELLRKRFDRCDKKALVLRTSSMINKYQPASCRLCELKMESASTFIEHLMCRKHVSKLSAVCADSLDFWFDAIKEVTKNSNEPAVSPLSILSFCQRSSNPHLNLQQAAATMQRKLRDCDKKALDGEPALRALFNTRVSCSVCIRLVFIDKPANLIAHFSTAGHIATATRNGGQMHADVIDYWMRALDRAMVATLD</sequence>
<accession>A0AAV5SSP9</accession>
<evidence type="ECO:0000313" key="3">
    <source>
        <dbReference type="Proteomes" id="UP001432027"/>
    </source>
</evidence>
<feature type="coiled-coil region" evidence="1">
    <location>
        <begin position="356"/>
        <end position="390"/>
    </location>
</feature>
<dbReference type="EMBL" id="BTSX01000002">
    <property type="protein sequence ID" value="GMS85879.1"/>
    <property type="molecule type" value="Genomic_DNA"/>
</dbReference>
<dbReference type="PANTHER" id="PTHR36936">
    <property type="entry name" value="PROTEIN CBG25168"/>
    <property type="match status" value="1"/>
</dbReference>
<keyword evidence="1" id="KW-0175">Coiled coil</keyword>
<name>A0AAV5SSP9_9BILA</name>
<dbReference type="AlphaFoldDB" id="A0AAV5SSP9"/>
<evidence type="ECO:0000313" key="2">
    <source>
        <dbReference type="EMBL" id="GMS85879.1"/>
    </source>
</evidence>
<protein>
    <recommendedName>
        <fullName evidence="4">C2H2-type domain-containing protein</fullName>
    </recommendedName>
</protein>
<dbReference type="PANTHER" id="PTHR36936:SF3">
    <property type="entry name" value="PROTEIN CBG26223"/>
    <property type="match status" value="1"/>
</dbReference>
<organism evidence="2 3">
    <name type="scientific">Pristionchus entomophagus</name>
    <dbReference type="NCBI Taxonomy" id="358040"/>
    <lineage>
        <taxon>Eukaryota</taxon>
        <taxon>Metazoa</taxon>
        <taxon>Ecdysozoa</taxon>
        <taxon>Nematoda</taxon>
        <taxon>Chromadorea</taxon>
        <taxon>Rhabditida</taxon>
        <taxon>Rhabditina</taxon>
        <taxon>Diplogasteromorpha</taxon>
        <taxon>Diplogasteroidea</taxon>
        <taxon>Neodiplogasteridae</taxon>
        <taxon>Pristionchus</taxon>
    </lineage>
</organism>